<dbReference type="InterPro" id="IPR050059">
    <property type="entry name" value="ATP_synthase_B_chain"/>
</dbReference>
<sequence>MHFDAEFWVALGFVVFLVLLAYVGAHSKLTVALDARTKRVSDELAEAKRLRDEAAAVLASFKTKAAEAEKEATAIVAQARADAEALAKETEARMADFVVRRTKQAEQKIAMAETQAAADVRAAAADAAVAAARSVLRNDPQGTGASSLLQREIDMLKSRAH</sequence>
<protein>
    <recommendedName>
        <fullName evidence="15">ATP synthase subunit b</fullName>
    </recommendedName>
    <alternativeName>
        <fullName evidence="15">ATP synthase F(0) sector subunit b</fullName>
    </alternativeName>
    <alternativeName>
        <fullName evidence="15">ATPase subunit I</fullName>
    </alternativeName>
    <alternativeName>
        <fullName evidence="15">F-type ATPase subunit b</fullName>
        <shortName evidence="15">F-ATPase subunit b</shortName>
    </alternativeName>
</protein>
<dbReference type="Proteomes" id="UP001165667">
    <property type="component" value="Unassembled WGS sequence"/>
</dbReference>
<evidence type="ECO:0000256" key="14">
    <source>
        <dbReference type="ARBA" id="ARBA00025830"/>
    </source>
</evidence>
<comment type="caution">
    <text evidence="17">The sequence shown here is derived from an EMBL/GenBank/DDBJ whole genome shotgun (WGS) entry which is preliminary data.</text>
</comment>
<evidence type="ECO:0000256" key="4">
    <source>
        <dbReference type="ARBA" id="ARBA00022475"/>
    </source>
</evidence>
<organism evidence="17 18">
    <name type="scientific">Lichenifustis flavocetrariae</name>
    <dbReference type="NCBI Taxonomy" id="2949735"/>
    <lineage>
        <taxon>Bacteria</taxon>
        <taxon>Pseudomonadati</taxon>
        <taxon>Pseudomonadota</taxon>
        <taxon>Alphaproteobacteria</taxon>
        <taxon>Hyphomicrobiales</taxon>
        <taxon>Lichenihabitantaceae</taxon>
        <taxon>Lichenifustis</taxon>
    </lineage>
</organism>
<evidence type="ECO:0000256" key="2">
    <source>
        <dbReference type="ARBA" id="ARBA00005513"/>
    </source>
</evidence>
<keyword evidence="18" id="KW-1185">Reference proteome</keyword>
<proteinExistence type="inferred from homology"/>
<comment type="subcellular location">
    <subcellularLocation>
        <location evidence="1">Cell inner membrane</location>
        <topology evidence="1">Single-pass membrane protein</topology>
    </subcellularLocation>
    <subcellularLocation>
        <location evidence="15">Cell membrane</location>
        <topology evidence="15">Single-pass membrane protein</topology>
    </subcellularLocation>
</comment>
<dbReference type="GO" id="GO:0045259">
    <property type="term" value="C:proton-transporting ATP synthase complex"/>
    <property type="evidence" value="ECO:0007669"/>
    <property type="project" value="UniProtKB-KW"/>
</dbReference>
<accession>A0AA41YYG4</accession>
<dbReference type="PANTHER" id="PTHR33445:SF1">
    <property type="entry name" value="ATP SYNTHASE SUBUNIT B"/>
    <property type="match status" value="1"/>
</dbReference>
<dbReference type="InterPro" id="IPR002146">
    <property type="entry name" value="ATP_synth_b/b'su_bac/chlpt"/>
</dbReference>
<dbReference type="CDD" id="cd06503">
    <property type="entry name" value="ATP-synt_Fo_b"/>
    <property type="match status" value="1"/>
</dbReference>
<evidence type="ECO:0000256" key="11">
    <source>
        <dbReference type="ARBA" id="ARBA00023310"/>
    </source>
</evidence>
<comment type="function">
    <text evidence="13">Component of the F(0) channel, it forms part of the peripheral stalk, linking F(1) to F(0). The b'-subunit is a diverged and duplicated form of b found in plants and photosynthetic bacteria.</text>
</comment>
<gene>
    <name evidence="15" type="primary">atpF</name>
    <name evidence="17" type="ORF">M8523_03850</name>
</gene>
<evidence type="ECO:0000256" key="7">
    <source>
        <dbReference type="ARBA" id="ARBA00022781"/>
    </source>
</evidence>
<evidence type="ECO:0000256" key="10">
    <source>
        <dbReference type="ARBA" id="ARBA00023136"/>
    </source>
</evidence>
<dbReference type="RefSeq" id="WP_282583520.1">
    <property type="nucleotide sequence ID" value="NZ_JAMOIM010000002.1"/>
</dbReference>
<evidence type="ECO:0000256" key="9">
    <source>
        <dbReference type="ARBA" id="ARBA00023065"/>
    </source>
</evidence>
<evidence type="ECO:0000256" key="6">
    <source>
        <dbReference type="ARBA" id="ARBA00022692"/>
    </source>
</evidence>
<keyword evidence="11 15" id="KW-0066">ATP synthesis</keyword>
<evidence type="ECO:0000313" key="17">
    <source>
        <dbReference type="EMBL" id="MCW6507150.1"/>
    </source>
</evidence>
<dbReference type="Pfam" id="PF00430">
    <property type="entry name" value="ATP-synt_B"/>
    <property type="match status" value="1"/>
</dbReference>
<comment type="function">
    <text evidence="12 15">F(1)F(0) ATP synthase produces ATP from ADP in the presence of a proton or sodium gradient. F-type ATPases consist of two structural domains, F(1) containing the extramembraneous catalytic core and F(0) containing the membrane proton channel, linked together by a central stalk and a peripheral stalk. During catalysis, ATP synthesis in the catalytic domain of F(1) is coupled via a rotary mechanism of the central stalk subunits to proton translocation.</text>
</comment>
<keyword evidence="5 15" id="KW-0138">CF(0)</keyword>
<keyword evidence="7 15" id="KW-0375">Hydrogen ion transport</keyword>
<keyword evidence="10 15" id="KW-0472">Membrane</keyword>
<dbReference type="EMBL" id="JAMOIM010000002">
    <property type="protein sequence ID" value="MCW6507150.1"/>
    <property type="molecule type" value="Genomic_DNA"/>
</dbReference>
<evidence type="ECO:0000313" key="18">
    <source>
        <dbReference type="Proteomes" id="UP001165667"/>
    </source>
</evidence>
<evidence type="ECO:0000256" key="16">
    <source>
        <dbReference type="RuleBase" id="RU003848"/>
    </source>
</evidence>
<evidence type="ECO:0000256" key="13">
    <source>
        <dbReference type="ARBA" id="ARBA00025614"/>
    </source>
</evidence>
<reference evidence="17" key="1">
    <citation type="submission" date="2022-05" db="EMBL/GenBank/DDBJ databases">
        <authorList>
            <person name="Pankratov T."/>
        </authorList>
    </citation>
    <scope>NUCLEOTIDE SEQUENCE</scope>
    <source>
        <strain evidence="17">BP6-180914</strain>
    </source>
</reference>
<evidence type="ECO:0000256" key="5">
    <source>
        <dbReference type="ARBA" id="ARBA00022547"/>
    </source>
</evidence>
<dbReference type="GO" id="GO:0005886">
    <property type="term" value="C:plasma membrane"/>
    <property type="evidence" value="ECO:0007669"/>
    <property type="project" value="UniProtKB-SubCell"/>
</dbReference>
<keyword evidence="3 15" id="KW-0813">Transport</keyword>
<keyword evidence="8 15" id="KW-1133">Transmembrane helix</keyword>
<dbReference type="HAMAP" id="MF_01398">
    <property type="entry name" value="ATP_synth_b_bprime"/>
    <property type="match status" value="1"/>
</dbReference>
<evidence type="ECO:0000256" key="8">
    <source>
        <dbReference type="ARBA" id="ARBA00022989"/>
    </source>
</evidence>
<keyword evidence="6 15" id="KW-0812">Transmembrane</keyword>
<keyword evidence="9 15" id="KW-0406">Ion transport</keyword>
<dbReference type="GO" id="GO:0046933">
    <property type="term" value="F:proton-transporting ATP synthase activity, rotational mechanism"/>
    <property type="evidence" value="ECO:0007669"/>
    <property type="project" value="UniProtKB-UniRule"/>
</dbReference>
<evidence type="ECO:0000256" key="12">
    <source>
        <dbReference type="ARBA" id="ARBA00025198"/>
    </source>
</evidence>
<dbReference type="AlphaFoldDB" id="A0AA41YYG4"/>
<evidence type="ECO:0000256" key="1">
    <source>
        <dbReference type="ARBA" id="ARBA00004377"/>
    </source>
</evidence>
<name>A0AA41YYG4_9HYPH</name>
<keyword evidence="4 15" id="KW-1003">Cell membrane</keyword>
<dbReference type="GO" id="GO:0046961">
    <property type="term" value="F:proton-transporting ATPase activity, rotational mechanism"/>
    <property type="evidence" value="ECO:0007669"/>
    <property type="project" value="TreeGrafter"/>
</dbReference>
<comment type="subunit">
    <text evidence="14 15">F-type ATPases have 2 components, F(1) - the catalytic core - and F(0) - the membrane proton channel. F(1) has five subunits: alpha(3), beta(3), gamma(1), delta(1), epsilon(1). F(0) has three main subunits: a(1), b(2) and c(10-14). The alpha and beta chains form an alternating ring which encloses part of the gamma chain. F(1) is attached to F(0) by a central stalk formed by the gamma and epsilon chains, while a peripheral stalk is formed by the delta and b chains.</text>
</comment>
<dbReference type="PANTHER" id="PTHR33445">
    <property type="entry name" value="ATP SYNTHASE SUBUNIT B', CHLOROPLASTIC"/>
    <property type="match status" value="1"/>
</dbReference>
<comment type="similarity">
    <text evidence="2 15 16">Belongs to the ATPase B chain family.</text>
</comment>
<evidence type="ECO:0000256" key="15">
    <source>
        <dbReference type="HAMAP-Rule" id="MF_01398"/>
    </source>
</evidence>
<evidence type="ECO:0000256" key="3">
    <source>
        <dbReference type="ARBA" id="ARBA00022448"/>
    </source>
</evidence>